<feature type="domain" description="DUF4350" evidence="1">
    <location>
        <begin position="36"/>
        <end position="191"/>
    </location>
</feature>
<evidence type="ECO:0000313" key="3">
    <source>
        <dbReference type="Proteomes" id="UP000661112"/>
    </source>
</evidence>
<sequence length="363" mass="40899">MKRSNRVAWLGAIALGVIILLTFMAAPNTKLYTGSTYNRAADGYGAWYAFMQKQGMTVERWQKPLTDLNSEQRPATLLRVYSYLRPPQLWADETQWLEQGNNLVILGVKTRVSAANFHTMQASAVGEVKIDTRRRYERAKQPRVLLGDRFGAVVWEEQQDKGKVIYATTPYLAANAYQDNISNFQYLASLVNQKGKILFIDEYIHGYKDADVKESEGQGDLVSYFSKTPVVVVLVQAGILLLVLIWAQNQRFGKPVALSTPVIDNSQAYIQALAGVLYKAESSDFVVDIVGKEEQLQLQKALGLGTVLLEPQTLLNIWTEKTGKPATELDAVLKLQQRKRRLSEGELLSWLAKWRSLRSVKIK</sequence>
<reference evidence="2 3" key="1">
    <citation type="journal article" date="2020" name="ISME J.">
        <title>Comparative genomics reveals insights into cyanobacterial evolution and habitat adaptation.</title>
        <authorList>
            <person name="Chen M.Y."/>
            <person name="Teng W.K."/>
            <person name="Zhao L."/>
            <person name="Hu C.X."/>
            <person name="Zhou Y.K."/>
            <person name="Han B.P."/>
            <person name="Song L.R."/>
            <person name="Shu W.S."/>
        </authorList>
    </citation>
    <scope>NUCLEOTIDE SEQUENCE [LARGE SCALE GENOMIC DNA]</scope>
    <source>
        <strain evidence="2 3">FACHB-119</strain>
    </source>
</reference>
<name>A0ABR8D4G9_9NOST</name>
<dbReference type="Proteomes" id="UP000661112">
    <property type="component" value="Unassembled WGS sequence"/>
</dbReference>
<comment type="caution">
    <text evidence="2">The sequence shown here is derived from an EMBL/GenBank/DDBJ whole genome shotgun (WGS) entry which is preliminary data.</text>
</comment>
<dbReference type="RefSeq" id="WP_190472695.1">
    <property type="nucleotide sequence ID" value="NZ_JACJSG010000016.1"/>
</dbReference>
<keyword evidence="3" id="KW-1185">Reference proteome</keyword>
<protein>
    <submittedName>
        <fullName evidence="2">DUF4350 domain-containing protein</fullName>
    </submittedName>
</protein>
<gene>
    <name evidence="2" type="ORF">H6G83_13415</name>
</gene>
<dbReference type="InterPro" id="IPR025646">
    <property type="entry name" value="DUF4350"/>
</dbReference>
<evidence type="ECO:0000313" key="2">
    <source>
        <dbReference type="EMBL" id="MBD2501589.1"/>
    </source>
</evidence>
<evidence type="ECO:0000259" key="1">
    <source>
        <dbReference type="Pfam" id="PF14258"/>
    </source>
</evidence>
<accession>A0ABR8D4G9</accession>
<organism evidence="2 3">
    <name type="scientific">Anabaena azotica FACHB-119</name>
    <dbReference type="NCBI Taxonomy" id="947527"/>
    <lineage>
        <taxon>Bacteria</taxon>
        <taxon>Bacillati</taxon>
        <taxon>Cyanobacteriota</taxon>
        <taxon>Cyanophyceae</taxon>
        <taxon>Nostocales</taxon>
        <taxon>Nostocaceae</taxon>
        <taxon>Anabaena</taxon>
        <taxon>Anabaena azotica</taxon>
    </lineage>
</organism>
<dbReference type="Pfam" id="PF14258">
    <property type="entry name" value="DUF4350"/>
    <property type="match status" value="1"/>
</dbReference>
<dbReference type="EMBL" id="JACJSG010000016">
    <property type="protein sequence ID" value="MBD2501589.1"/>
    <property type="molecule type" value="Genomic_DNA"/>
</dbReference>
<proteinExistence type="predicted"/>